<proteinExistence type="predicted"/>
<keyword evidence="2" id="KW-1185">Reference proteome</keyword>
<gene>
    <name evidence="1" type="ORF">NPX36_02495</name>
</gene>
<protein>
    <submittedName>
        <fullName evidence="1">Uncharacterized protein</fullName>
    </submittedName>
</protein>
<organism evidence="1 2">
    <name type="scientific">Paenimyroides aestuarii</name>
    <dbReference type="NCBI Taxonomy" id="2968490"/>
    <lineage>
        <taxon>Bacteria</taxon>
        <taxon>Pseudomonadati</taxon>
        <taxon>Bacteroidota</taxon>
        <taxon>Flavobacteriia</taxon>
        <taxon>Flavobacteriales</taxon>
        <taxon>Flavobacteriaceae</taxon>
        <taxon>Paenimyroides</taxon>
    </lineage>
</organism>
<name>A0ABY5NTZ4_9FLAO</name>
<reference evidence="1 2" key="1">
    <citation type="submission" date="2022-08" db="EMBL/GenBank/DDBJ databases">
        <title>Myroides zhujiangensis sp. nov., a novel bacterium isolated from sediment in the Pearl River Estuary.</title>
        <authorList>
            <person name="Cui L."/>
        </authorList>
    </citation>
    <scope>NUCLEOTIDE SEQUENCE [LARGE SCALE GENOMIC DNA]</scope>
    <source>
        <strain evidence="1 2">SCSIO 72103</strain>
    </source>
</reference>
<dbReference type="RefSeq" id="WP_257499852.1">
    <property type="nucleotide sequence ID" value="NZ_CP102382.1"/>
</dbReference>
<sequence>MKAVYHYTCHSGGAEGADSYFEFFSKKFHVRVVAYSYRTKFHNSENKYELTTDEFNEGVENVLKANEVLKRSKINQYLKFLARNWFQVKNADEVYAVTNLKLINNRLQVKGGTAWAVQMAINSGKKVFVYDQQAAQWLYWDTYYLNFKPLTELPKINASNFAGIGTRNINLFGIEAIEALFKNTFDTNYGK</sequence>
<evidence type="ECO:0000313" key="2">
    <source>
        <dbReference type="Proteomes" id="UP001317001"/>
    </source>
</evidence>
<accession>A0ABY5NTZ4</accession>
<evidence type="ECO:0000313" key="1">
    <source>
        <dbReference type="EMBL" id="UUV21932.1"/>
    </source>
</evidence>
<dbReference type="Proteomes" id="UP001317001">
    <property type="component" value="Chromosome"/>
</dbReference>
<dbReference type="EMBL" id="CP102382">
    <property type="protein sequence ID" value="UUV21932.1"/>
    <property type="molecule type" value="Genomic_DNA"/>
</dbReference>